<evidence type="ECO:0008006" key="7">
    <source>
        <dbReference type="Google" id="ProtNLM"/>
    </source>
</evidence>
<protein>
    <recommendedName>
        <fullName evidence="7">PNPLA domain-containing protein</fullName>
    </recommendedName>
</protein>
<accession>A0A6J4ZRA4</accession>
<feature type="domain" description="PNPLA" evidence="4">
    <location>
        <begin position="166"/>
        <end position="413"/>
    </location>
</feature>
<dbReference type="PROSITE" id="PS50222">
    <property type="entry name" value="EF_HAND_2"/>
    <property type="match status" value="1"/>
</dbReference>
<feature type="short sequence motif" description="GXGXXG" evidence="2">
    <location>
        <begin position="170"/>
        <end position="175"/>
    </location>
</feature>
<dbReference type="InterPro" id="IPR002641">
    <property type="entry name" value="PNPLA_dom"/>
</dbReference>
<dbReference type="PROSITE" id="PS51635">
    <property type="entry name" value="PNPLA"/>
    <property type="match status" value="1"/>
</dbReference>
<dbReference type="AlphaFoldDB" id="A0A6J4ZRA4"/>
<feature type="domain" description="EF-hand" evidence="3">
    <location>
        <begin position="82"/>
        <end position="117"/>
    </location>
</feature>
<dbReference type="InterPro" id="IPR016035">
    <property type="entry name" value="Acyl_Trfase/lysoPLipase"/>
</dbReference>
<evidence type="ECO:0000313" key="6">
    <source>
        <dbReference type="Proteomes" id="UP000507979"/>
    </source>
</evidence>
<dbReference type="PANTHER" id="PTHR46394">
    <property type="entry name" value="ANNEXIN"/>
    <property type="match status" value="1"/>
</dbReference>
<evidence type="ECO:0000313" key="5">
    <source>
        <dbReference type="EMBL" id="CAB3640353.1"/>
    </source>
</evidence>
<dbReference type="PANTHER" id="PTHR46394:SF1">
    <property type="entry name" value="PNPLA DOMAIN-CONTAINING PROTEIN"/>
    <property type="match status" value="1"/>
</dbReference>
<reference evidence="5 6" key="1">
    <citation type="submission" date="2020-04" db="EMBL/GenBank/DDBJ databases">
        <authorList>
            <person name="De Canck E."/>
        </authorList>
    </citation>
    <scope>NUCLEOTIDE SEQUENCE [LARGE SCALE GENOMIC DNA]</scope>
    <source>
        <strain evidence="5 6">LMG 26845</strain>
    </source>
</reference>
<keyword evidence="1 2" id="KW-0443">Lipid metabolism</keyword>
<dbReference type="Pfam" id="PF01734">
    <property type="entry name" value="Patatin"/>
    <property type="match status" value="1"/>
</dbReference>
<dbReference type="RefSeq" id="WP_054432783.1">
    <property type="nucleotide sequence ID" value="NZ_CADIJR010000014.1"/>
</dbReference>
<keyword evidence="2" id="KW-0442">Lipid degradation</keyword>
<dbReference type="GO" id="GO:0016787">
    <property type="term" value="F:hydrolase activity"/>
    <property type="evidence" value="ECO:0007669"/>
    <property type="project" value="UniProtKB-UniRule"/>
</dbReference>
<evidence type="ECO:0000256" key="1">
    <source>
        <dbReference type="ARBA" id="ARBA00023098"/>
    </source>
</evidence>
<name>A0A6J4ZRA4_9BURK</name>
<dbReference type="GeneID" id="92897868"/>
<dbReference type="Proteomes" id="UP000507979">
    <property type="component" value="Unassembled WGS sequence"/>
</dbReference>
<evidence type="ECO:0000259" key="4">
    <source>
        <dbReference type="PROSITE" id="PS51635"/>
    </source>
</evidence>
<dbReference type="SUPFAM" id="SSF52151">
    <property type="entry name" value="FabD/lysophospholipase-like"/>
    <property type="match status" value="1"/>
</dbReference>
<gene>
    <name evidence="5" type="ORF">LMG26845_02014</name>
</gene>
<dbReference type="InterPro" id="IPR002048">
    <property type="entry name" value="EF_hand_dom"/>
</dbReference>
<dbReference type="Gene3D" id="3.40.1090.10">
    <property type="entry name" value="Cytosolic phospholipase A2 catalytic domain"/>
    <property type="match status" value="1"/>
</dbReference>
<feature type="short sequence motif" description="GXSXG" evidence="2">
    <location>
        <begin position="199"/>
        <end position="203"/>
    </location>
</feature>
<proteinExistence type="predicted"/>
<feature type="active site" description="Proton acceptor" evidence="2">
    <location>
        <position position="400"/>
    </location>
</feature>
<feature type="short sequence motif" description="DGA/G" evidence="2">
    <location>
        <begin position="400"/>
        <end position="402"/>
    </location>
</feature>
<dbReference type="EMBL" id="CADIJR010000014">
    <property type="protein sequence ID" value="CAB3640353.1"/>
    <property type="molecule type" value="Genomic_DNA"/>
</dbReference>
<feature type="active site" description="Nucleophile" evidence="2">
    <location>
        <position position="201"/>
    </location>
</feature>
<organism evidence="5 6">
    <name type="scientific">Achromobacter insuavis</name>
    <dbReference type="NCBI Taxonomy" id="1287735"/>
    <lineage>
        <taxon>Bacteria</taxon>
        <taxon>Pseudomonadati</taxon>
        <taxon>Pseudomonadota</taxon>
        <taxon>Betaproteobacteria</taxon>
        <taxon>Burkholderiales</taxon>
        <taxon>Alcaligenaceae</taxon>
        <taxon>Achromobacter</taxon>
    </lineage>
</organism>
<dbReference type="GO" id="GO:0016042">
    <property type="term" value="P:lipid catabolic process"/>
    <property type="evidence" value="ECO:0007669"/>
    <property type="project" value="UniProtKB-UniRule"/>
</dbReference>
<evidence type="ECO:0000256" key="2">
    <source>
        <dbReference type="PROSITE-ProRule" id="PRU01161"/>
    </source>
</evidence>
<dbReference type="GO" id="GO:0005509">
    <property type="term" value="F:calcium ion binding"/>
    <property type="evidence" value="ECO:0007669"/>
    <property type="project" value="InterPro"/>
</dbReference>
<keyword evidence="6" id="KW-1185">Reference proteome</keyword>
<evidence type="ECO:0000259" key="3">
    <source>
        <dbReference type="PROSITE" id="PS50222"/>
    </source>
</evidence>
<dbReference type="InterPro" id="IPR052580">
    <property type="entry name" value="Lipid_Hydrolase"/>
</dbReference>
<sequence length="597" mass="63484">MNGISSAIQNSAAASVWQPPAQAPTSLLGQLKGLFVTPDTNAAHVDAAKRSFEQYFMQETSALANMMGPKGIESFAGDVQTRFESIVQRSFDALPRKQDGSVDGKDFASAMKSAGKSAAMALDRLKVDAARSELMSNLPQADTRPQIIPRGDKYVVIRPAPQLENMALRGGGAKGIGYSAGLDQMEKTGMLAGLKHLSGSSAGALTATCLAAGLSAAQFEQGPADALFRPGMLDALKGGGDLARIYPDLKMEGGLAPAVASLKVVDQTTSRSVHDYLTTHWNTHAFQDKLVALAGQGQLSDRQLERLSRLQQLPDFEQEHKDSMITFGDLKLLNTLAPDKFKQLTLTGWNKTDQVEEYFDADSAPDMPIAYAARMSMSFPIAFKAVSVETADGGKKVYADGGIGSNMPSEVFTHPKDAQGVPTALTGDALGQTQARTLLLTFDENGKAYQIMHGGPPQAPTPGVLGKIKSFFVNLITSHPDQAGADFADKQKIWTAGPNALPVFHGGISTLTSNISDEVQHQAHMLSAWKSLEQIAVRTHQAYSMECDSLADLAGLLTDGEKQALRTGAAPDGLQRQLLALVDNVPPPGLGPMPQLA</sequence>
<keyword evidence="2" id="KW-0378">Hydrolase</keyword>